<evidence type="ECO:0000256" key="2">
    <source>
        <dbReference type="SAM" id="Coils"/>
    </source>
</evidence>
<feature type="domain" description="CusB-like beta-barrel" evidence="5">
    <location>
        <begin position="243"/>
        <end position="312"/>
    </location>
</feature>
<dbReference type="PANTHER" id="PTHR30469">
    <property type="entry name" value="MULTIDRUG RESISTANCE PROTEIN MDTA"/>
    <property type="match status" value="1"/>
</dbReference>
<accession>A0ABV4TRY1</accession>
<feature type="domain" description="Multidrug resistance protein MdtA-like alpha-helical hairpin" evidence="4">
    <location>
        <begin position="124"/>
        <end position="197"/>
    </location>
</feature>
<comment type="caution">
    <text evidence="6">The sequence shown here is derived from an EMBL/GenBank/DDBJ whole genome shotgun (WGS) entry which is preliminary data.</text>
</comment>
<dbReference type="Pfam" id="PF25876">
    <property type="entry name" value="HH_MFP_RND"/>
    <property type="match status" value="1"/>
</dbReference>
<dbReference type="InterPro" id="IPR006143">
    <property type="entry name" value="RND_pump_MFP"/>
</dbReference>
<dbReference type="Pfam" id="PF25954">
    <property type="entry name" value="Beta-barrel_RND_2"/>
    <property type="match status" value="1"/>
</dbReference>
<keyword evidence="3" id="KW-0812">Transmembrane</keyword>
<keyword evidence="3" id="KW-1133">Transmembrane helix</keyword>
<dbReference type="Gene3D" id="2.40.420.20">
    <property type="match status" value="1"/>
</dbReference>
<sequence length="397" mass="42818">MSTRARIAPFLIVLVILLAGGTVWWVGQIPRSGYSSPDAATDQNPRRVAVEAVPVTTGTIRDVRSFTGTLEPGQAFTLAPKTGGQVERIHVDIGDRVRKGQVVAELADAESRQAVAEAEAMLGVARAELNQARADARLAERELERTRRLAGRDMASASALDTAEAEAQAQEAAVEVARARVKQREAALARARVQLGYMTIRANWPDGDATRVVGQRMVNPGDSVGASEPLLSVLRIAPLTAVIQVPERDYARLTEGQNATLTSRALPGRTFDAAISRIAPRFSPDSRRARVEVRAPNPDRALKPGMFVNVRVIVGEAEDATLIPAEALVRRREEPGVYRIRAHSPATVEFVPVTPGIRNGDRIQIRAPQDLSGRVVTLGQQMLEDGAPVTVAELPES</sequence>
<dbReference type="InterPro" id="IPR058624">
    <property type="entry name" value="MdtA-like_HH"/>
</dbReference>
<feature type="coiled-coil region" evidence="2">
    <location>
        <begin position="115"/>
        <end position="182"/>
    </location>
</feature>
<evidence type="ECO:0000313" key="6">
    <source>
        <dbReference type="EMBL" id="MFA9460094.1"/>
    </source>
</evidence>
<dbReference type="PANTHER" id="PTHR30469:SF38">
    <property type="entry name" value="HLYD FAMILY SECRETION PROTEIN"/>
    <property type="match status" value="1"/>
</dbReference>
<dbReference type="InterPro" id="IPR058792">
    <property type="entry name" value="Beta-barrel_RND_2"/>
</dbReference>
<evidence type="ECO:0000256" key="3">
    <source>
        <dbReference type="SAM" id="Phobius"/>
    </source>
</evidence>
<evidence type="ECO:0000259" key="4">
    <source>
        <dbReference type="Pfam" id="PF25876"/>
    </source>
</evidence>
<evidence type="ECO:0000256" key="1">
    <source>
        <dbReference type="ARBA" id="ARBA00009477"/>
    </source>
</evidence>
<evidence type="ECO:0000313" key="7">
    <source>
        <dbReference type="Proteomes" id="UP001575181"/>
    </source>
</evidence>
<reference evidence="6 7" key="1">
    <citation type="submission" date="2024-08" db="EMBL/GenBank/DDBJ databases">
        <title>Whole-genome sequencing of halo(alkali)philic microorganisms from hypersaline lakes.</title>
        <authorList>
            <person name="Sorokin D.Y."/>
            <person name="Merkel A.Y."/>
            <person name="Messina E."/>
            <person name="Yakimov M."/>
        </authorList>
    </citation>
    <scope>NUCLEOTIDE SEQUENCE [LARGE SCALE GENOMIC DNA]</scope>
    <source>
        <strain evidence="6 7">Cl-TMA</strain>
    </source>
</reference>
<feature type="transmembrane region" description="Helical" evidence="3">
    <location>
        <begin position="7"/>
        <end position="27"/>
    </location>
</feature>
<dbReference type="Gene3D" id="1.10.287.470">
    <property type="entry name" value="Helix hairpin bin"/>
    <property type="match status" value="1"/>
</dbReference>
<proteinExistence type="inferred from homology"/>
<keyword evidence="7" id="KW-1185">Reference proteome</keyword>
<dbReference type="Gene3D" id="2.40.50.100">
    <property type="match status" value="1"/>
</dbReference>
<protein>
    <submittedName>
        <fullName evidence="6">Efflux RND transporter periplasmic adaptor subunit</fullName>
    </submittedName>
</protein>
<gene>
    <name evidence="6" type="ORF">ACERLL_04580</name>
</gene>
<dbReference type="Gene3D" id="2.40.30.170">
    <property type="match status" value="1"/>
</dbReference>
<keyword evidence="3" id="KW-0472">Membrane</keyword>
<dbReference type="Proteomes" id="UP001575181">
    <property type="component" value="Unassembled WGS sequence"/>
</dbReference>
<organism evidence="6 7">
    <name type="scientific">Thiohalorhabdus methylotrophus</name>
    <dbReference type="NCBI Taxonomy" id="3242694"/>
    <lineage>
        <taxon>Bacteria</taxon>
        <taxon>Pseudomonadati</taxon>
        <taxon>Pseudomonadota</taxon>
        <taxon>Gammaproteobacteria</taxon>
        <taxon>Thiohalorhabdales</taxon>
        <taxon>Thiohalorhabdaceae</taxon>
        <taxon>Thiohalorhabdus</taxon>
    </lineage>
</organism>
<keyword evidence="2" id="KW-0175">Coiled coil</keyword>
<name>A0ABV4TRY1_9GAMM</name>
<comment type="similarity">
    <text evidence="1">Belongs to the membrane fusion protein (MFP) (TC 8.A.1) family.</text>
</comment>
<evidence type="ECO:0000259" key="5">
    <source>
        <dbReference type="Pfam" id="PF25954"/>
    </source>
</evidence>
<dbReference type="EMBL" id="JBGUAW010000003">
    <property type="protein sequence ID" value="MFA9460094.1"/>
    <property type="molecule type" value="Genomic_DNA"/>
</dbReference>
<dbReference type="NCBIfam" id="TIGR01730">
    <property type="entry name" value="RND_mfp"/>
    <property type="match status" value="1"/>
</dbReference>
<dbReference type="RefSeq" id="WP_373654883.1">
    <property type="nucleotide sequence ID" value="NZ_JBGUAW010000003.1"/>
</dbReference>
<dbReference type="SUPFAM" id="SSF111369">
    <property type="entry name" value="HlyD-like secretion proteins"/>
    <property type="match status" value="1"/>
</dbReference>